<dbReference type="AlphaFoldDB" id="A0A132MY25"/>
<dbReference type="EMBL" id="LAXD01000001">
    <property type="protein sequence ID" value="KWX02272.1"/>
    <property type="molecule type" value="Genomic_DNA"/>
</dbReference>
<proteinExistence type="predicted"/>
<protein>
    <submittedName>
        <fullName evidence="1">Uncharacterized protein</fullName>
    </submittedName>
</protein>
<evidence type="ECO:0000313" key="2">
    <source>
        <dbReference type="Proteomes" id="UP000070188"/>
    </source>
</evidence>
<dbReference type="RefSeq" id="WP_232778542.1">
    <property type="nucleotide sequence ID" value="NZ_JYIJ01000017.1"/>
</dbReference>
<evidence type="ECO:0000313" key="1">
    <source>
        <dbReference type="EMBL" id="KWX02272.1"/>
    </source>
</evidence>
<sequence length="55" mass="6074">MVSVEEYLQRIRVGAHIQNDDLRATTVLDLVDDGIADASAADEVAERRDQPRHAA</sequence>
<reference evidence="2" key="1">
    <citation type="submission" date="2015-04" db="EMBL/GenBank/DDBJ databases">
        <title>Physiological reanalysis, assessment of diazotrophy, and genome sequences of multiple isolates of Streptomyces thermoautotrophicus.</title>
        <authorList>
            <person name="MacKellar D.C."/>
            <person name="Lieber L."/>
            <person name="Norman J."/>
            <person name="Bolger A."/>
            <person name="Tobin C."/>
            <person name="Murray J.W."/>
            <person name="Chang R."/>
            <person name="Ford T."/>
            <person name="Nguyen P.Q."/>
            <person name="Woodward J."/>
            <person name="Permingeat H."/>
            <person name="Joshi N.S."/>
            <person name="Silver P.A."/>
            <person name="Usadel B."/>
            <person name="Rutherford A.W."/>
            <person name="Friesen M."/>
            <person name="Prell J."/>
        </authorList>
    </citation>
    <scope>NUCLEOTIDE SEQUENCE [LARGE SCALE GENOMIC DNA]</scope>
    <source>
        <strain evidence="2">H1</strain>
    </source>
</reference>
<comment type="caution">
    <text evidence="1">The sequence shown here is derived from an EMBL/GenBank/DDBJ whole genome shotgun (WGS) entry which is preliminary data.</text>
</comment>
<name>A0A132MY25_9ACTN</name>
<dbReference type="Proteomes" id="UP000070188">
    <property type="component" value="Unassembled WGS sequence"/>
</dbReference>
<keyword evidence="2" id="KW-1185">Reference proteome</keyword>
<accession>A0A132MY25</accession>
<gene>
    <name evidence="1" type="ORF">LI90_3315</name>
</gene>
<organism evidence="1 2">
    <name type="scientific">Carbonactinospora thermoautotrophica</name>
    <dbReference type="NCBI Taxonomy" id="1469144"/>
    <lineage>
        <taxon>Bacteria</taxon>
        <taxon>Bacillati</taxon>
        <taxon>Actinomycetota</taxon>
        <taxon>Actinomycetes</taxon>
        <taxon>Kitasatosporales</taxon>
        <taxon>Carbonactinosporaceae</taxon>
        <taxon>Carbonactinospora</taxon>
    </lineage>
</organism>